<evidence type="ECO:0000256" key="3">
    <source>
        <dbReference type="ARBA" id="ARBA00022692"/>
    </source>
</evidence>
<keyword evidence="5 6" id="KW-0472">Membrane</keyword>
<gene>
    <name evidence="7" type="ORF">ABUE30_12325</name>
</gene>
<feature type="transmembrane region" description="Helical" evidence="6">
    <location>
        <begin position="38"/>
        <end position="61"/>
    </location>
</feature>
<dbReference type="Proteomes" id="UP001629953">
    <property type="component" value="Unassembled WGS sequence"/>
</dbReference>
<accession>A0ABW9G9D9</accession>
<dbReference type="InterPro" id="IPR006696">
    <property type="entry name" value="DUF423"/>
</dbReference>
<name>A0ABW9G9D9_9GAMM</name>
<dbReference type="PANTHER" id="PTHR43461">
    <property type="entry name" value="TRANSMEMBRANE PROTEIN 256"/>
    <property type="match status" value="1"/>
</dbReference>
<reference evidence="7 8" key="1">
    <citation type="journal article" date="2013" name="Int. J. Syst. Evol. Microbiol.">
        <title>Celerinatantimonas yamalensis sp. nov., a cold-adapted diazotrophic bacterium from a cold permafrost brine.</title>
        <authorList>
            <person name="Shcherbakova V."/>
            <person name="Chuvilskaya N."/>
            <person name="Rivkina E."/>
            <person name="Demidov N."/>
            <person name="Uchaeva V."/>
            <person name="Suetin S."/>
            <person name="Suzina N."/>
            <person name="Gilichinsky D."/>
        </authorList>
    </citation>
    <scope>NUCLEOTIDE SEQUENCE [LARGE SCALE GENOMIC DNA]</scope>
    <source>
        <strain evidence="7 8">C7</strain>
    </source>
</reference>
<evidence type="ECO:0000256" key="5">
    <source>
        <dbReference type="ARBA" id="ARBA00023136"/>
    </source>
</evidence>
<feature type="transmembrane region" description="Helical" evidence="6">
    <location>
        <begin position="92"/>
        <end position="116"/>
    </location>
</feature>
<evidence type="ECO:0000256" key="2">
    <source>
        <dbReference type="ARBA" id="ARBA00009694"/>
    </source>
</evidence>
<evidence type="ECO:0000256" key="4">
    <source>
        <dbReference type="ARBA" id="ARBA00022989"/>
    </source>
</evidence>
<sequence length="124" mass="13257">MLYTLGWRVALALGGLLSVAMGAGAAHGLSHLLPEQSLSWIHTGVMYQLIHLGCALAVAQIAPRSGKFWIVGSWCFSGSLYLLAVLPEPIRATWAAVIGPITPIGGILLMVGWIILIRDKRADQ</sequence>
<keyword evidence="3 6" id="KW-0812">Transmembrane</keyword>
<comment type="caution">
    <text evidence="7">The sequence shown here is derived from an EMBL/GenBank/DDBJ whole genome shotgun (WGS) entry which is preliminary data.</text>
</comment>
<dbReference type="PANTHER" id="PTHR43461:SF1">
    <property type="entry name" value="TRANSMEMBRANE PROTEIN 256"/>
    <property type="match status" value="1"/>
</dbReference>
<keyword evidence="8" id="KW-1185">Reference proteome</keyword>
<dbReference type="EMBL" id="JBEQCT010000005">
    <property type="protein sequence ID" value="MFM2485830.1"/>
    <property type="molecule type" value="Genomic_DNA"/>
</dbReference>
<proteinExistence type="inferred from homology"/>
<dbReference type="Pfam" id="PF04241">
    <property type="entry name" value="DUF423"/>
    <property type="match status" value="1"/>
</dbReference>
<comment type="similarity">
    <text evidence="2">Belongs to the UPF0382 family.</text>
</comment>
<organism evidence="7 8">
    <name type="scientific">Celerinatantimonas yamalensis</name>
    <dbReference type="NCBI Taxonomy" id="559956"/>
    <lineage>
        <taxon>Bacteria</taxon>
        <taxon>Pseudomonadati</taxon>
        <taxon>Pseudomonadota</taxon>
        <taxon>Gammaproteobacteria</taxon>
        <taxon>Celerinatantimonadaceae</taxon>
        <taxon>Celerinatantimonas</taxon>
    </lineage>
</organism>
<evidence type="ECO:0000256" key="1">
    <source>
        <dbReference type="ARBA" id="ARBA00004141"/>
    </source>
</evidence>
<feature type="transmembrane region" description="Helical" evidence="6">
    <location>
        <begin position="68"/>
        <end position="86"/>
    </location>
</feature>
<evidence type="ECO:0000313" key="7">
    <source>
        <dbReference type="EMBL" id="MFM2485830.1"/>
    </source>
</evidence>
<keyword evidence="4 6" id="KW-1133">Transmembrane helix</keyword>
<protein>
    <submittedName>
        <fullName evidence="7">DUF423 domain-containing protein</fullName>
    </submittedName>
</protein>
<evidence type="ECO:0000313" key="8">
    <source>
        <dbReference type="Proteomes" id="UP001629953"/>
    </source>
</evidence>
<evidence type="ECO:0000256" key="6">
    <source>
        <dbReference type="SAM" id="Phobius"/>
    </source>
</evidence>
<dbReference type="RefSeq" id="WP_408624080.1">
    <property type="nucleotide sequence ID" value="NZ_JBEQCT010000005.1"/>
</dbReference>
<comment type="subcellular location">
    <subcellularLocation>
        <location evidence="1">Membrane</location>
        <topology evidence="1">Multi-pass membrane protein</topology>
    </subcellularLocation>
</comment>